<name>A0A8K0TSI6_9PEZI</name>
<accession>A0A8K0TSI6</accession>
<organism evidence="1 2">
    <name type="scientific">Plectosphaerella cucumerina</name>
    <dbReference type="NCBI Taxonomy" id="40658"/>
    <lineage>
        <taxon>Eukaryota</taxon>
        <taxon>Fungi</taxon>
        <taxon>Dikarya</taxon>
        <taxon>Ascomycota</taxon>
        <taxon>Pezizomycotina</taxon>
        <taxon>Sordariomycetes</taxon>
        <taxon>Hypocreomycetidae</taxon>
        <taxon>Glomerellales</taxon>
        <taxon>Plectosphaerellaceae</taxon>
        <taxon>Plectosphaerella</taxon>
    </lineage>
</organism>
<gene>
    <name evidence="1" type="ORF">B0T11DRAFT_5103</name>
</gene>
<proteinExistence type="predicted"/>
<evidence type="ECO:0000313" key="1">
    <source>
        <dbReference type="EMBL" id="KAH7375021.1"/>
    </source>
</evidence>
<dbReference type="OrthoDB" id="3220769at2759"/>
<dbReference type="EMBL" id="JAGPXD010000001">
    <property type="protein sequence ID" value="KAH7375021.1"/>
    <property type="molecule type" value="Genomic_DNA"/>
</dbReference>
<evidence type="ECO:0000313" key="2">
    <source>
        <dbReference type="Proteomes" id="UP000813385"/>
    </source>
</evidence>
<keyword evidence="2" id="KW-1185">Reference proteome</keyword>
<sequence length="220" mass="25084">MLVNMSTEYDLIPPNIENGQQTQLLQLDMQNRASPWWGASLLENYWVELAWALQESRDALKSKWLYQISKGSINLMPQPDRRPFDSINFFETRCHFVFKSNPNETAGILADEKDSHRDMAKWLDNDGLPDIWDYVDKYGKSFYSTVLADLGQGKGPSLLLPEYEDLLQEYTKIITGQGKMNAAVGPADASYRDSRNREGMGRLEITPSKFTASTCARCLK</sequence>
<dbReference type="Proteomes" id="UP000813385">
    <property type="component" value="Unassembled WGS sequence"/>
</dbReference>
<reference evidence="1" key="1">
    <citation type="journal article" date="2021" name="Nat. Commun.">
        <title>Genetic determinants of endophytism in the Arabidopsis root mycobiome.</title>
        <authorList>
            <person name="Mesny F."/>
            <person name="Miyauchi S."/>
            <person name="Thiergart T."/>
            <person name="Pickel B."/>
            <person name="Atanasova L."/>
            <person name="Karlsson M."/>
            <person name="Huettel B."/>
            <person name="Barry K.W."/>
            <person name="Haridas S."/>
            <person name="Chen C."/>
            <person name="Bauer D."/>
            <person name="Andreopoulos W."/>
            <person name="Pangilinan J."/>
            <person name="LaButti K."/>
            <person name="Riley R."/>
            <person name="Lipzen A."/>
            <person name="Clum A."/>
            <person name="Drula E."/>
            <person name="Henrissat B."/>
            <person name="Kohler A."/>
            <person name="Grigoriev I.V."/>
            <person name="Martin F.M."/>
            <person name="Hacquard S."/>
        </authorList>
    </citation>
    <scope>NUCLEOTIDE SEQUENCE</scope>
    <source>
        <strain evidence="1">MPI-CAGE-AT-0016</strain>
    </source>
</reference>
<protein>
    <submittedName>
        <fullName evidence="1">Uncharacterized protein</fullName>
    </submittedName>
</protein>
<comment type="caution">
    <text evidence="1">The sequence shown here is derived from an EMBL/GenBank/DDBJ whole genome shotgun (WGS) entry which is preliminary data.</text>
</comment>
<dbReference type="AlphaFoldDB" id="A0A8K0TSI6"/>